<dbReference type="Proteomes" id="UP000243413">
    <property type="component" value="Chromosome I"/>
</dbReference>
<dbReference type="EMBL" id="LT629763">
    <property type="protein sequence ID" value="SDS21420.1"/>
    <property type="molecule type" value="Genomic_DNA"/>
</dbReference>
<dbReference type="Pfam" id="PF00501">
    <property type="entry name" value="AMP-binding"/>
    <property type="match status" value="1"/>
</dbReference>
<dbReference type="InterPro" id="IPR000873">
    <property type="entry name" value="AMP-dep_synth/lig_dom"/>
</dbReference>
<evidence type="ECO:0000313" key="3">
    <source>
        <dbReference type="EMBL" id="SDS21420.1"/>
    </source>
</evidence>
<feature type="domain" description="AMP-binding enzyme C-terminal" evidence="2">
    <location>
        <begin position="411"/>
        <end position="486"/>
    </location>
</feature>
<sequence>MNIPDLLALNARKFPDQEALITPECRLDWASLHEQSLLLAAHLRTAYGISPQDRVALFMPNGYAWVLGYFAVLNLGAVVVPINARLAPAELDYILRDCGASLVLGCAEQYLTLAPLLSESRPGLNLDDLTKLLPHWTRKHTLEAIEPSAPCTLLYTSGTTGKPKGVLFNHINLLTVANTTAVEMDVRPDSRLLHMMPLTHSAPLHVFLLGGTYVGAAHIVLPEFTPTLLLDTVERERTTHFFGAPVAYLLTAQQPDIAQRDLSSMTCWVYGGGPLSAEQVELIRQRMGTEQLFCVYGLTEAGPSGSLMKPAEHKIKAGSIGCRGALHTELRLIDDAGHPIAGEGTGQIQIRTAATMLGYWNKPEATAECLHADGWLDSGDVARRDADGYYWVLARKKELIISGGVNIYPREIESALEQHPAIAEVAVIGVPHAEWGETVKACVVLREPLDDCAQILRTYLQPLLADYKIPRLFSQHSALPRNANGKVMKHQL</sequence>
<dbReference type="InterPro" id="IPR045851">
    <property type="entry name" value="AMP-bd_C_sf"/>
</dbReference>
<name>A0A1H1QDB0_9GAMM</name>
<dbReference type="InterPro" id="IPR025110">
    <property type="entry name" value="AMP-bd_C"/>
</dbReference>
<dbReference type="STRING" id="472181.SAMN05216271_1414"/>
<dbReference type="PANTHER" id="PTHR43767">
    <property type="entry name" value="LONG-CHAIN-FATTY-ACID--COA LIGASE"/>
    <property type="match status" value="1"/>
</dbReference>
<feature type="domain" description="AMP-dependent synthetase/ligase" evidence="1">
    <location>
        <begin position="10"/>
        <end position="360"/>
    </location>
</feature>
<dbReference type="PANTHER" id="PTHR43767:SF1">
    <property type="entry name" value="NONRIBOSOMAL PEPTIDE SYNTHASE PES1 (EUROFUNG)-RELATED"/>
    <property type="match status" value="1"/>
</dbReference>
<accession>A0A1H1QDB0</accession>
<proteinExistence type="predicted"/>
<dbReference type="AlphaFoldDB" id="A0A1H1QDB0"/>
<dbReference type="OrthoDB" id="9803968at2"/>
<gene>
    <name evidence="3" type="ORF">SAMN05216271_1414</name>
</gene>
<dbReference type="RefSeq" id="WP_092285161.1">
    <property type="nucleotide sequence ID" value="NZ_LT629763.1"/>
</dbReference>
<dbReference type="Gene3D" id="3.40.50.12780">
    <property type="entry name" value="N-terminal domain of ligase-like"/>
    <property type="match status" value="1"/>
</dbReference>
<dbReference type="PROSITE" id="PS00455">
    <property type="entry name" value="AMP_BINDING"/>
    <property type="match status" value="1"/>
</dbReference>
<dbReference type="InterPro" id="IPR050237">
    <property type="entry name" value="ATP-dep_AMP-bd_enzyme"/>
</dbReference>
<dbReference type="InterPro" id="IPR020845">
    <property type="entry name" value="AMP-binding_CS"/>
</dbReference>
<evidence type="ECO:0000259" key="1">
    <source>
        <dbReference type="Pfam" id="PF00501"/>
    </source>
</evidence>
<dbReference type="Pfam" id="PF13193">
    <property type="entry name" value="AMP-binding_C"/>
    <property type="match status" value="1"/>
</dbReference>
<organism evidence="3 4">
    <name type="scientific">Halopseudomonas sabulinigri</name>
    <dbReference type="NCBI Taxonomy" id="472181"/>
    <lineage>
        <taxon>Bacteria</taxon>
        <taxon>Pseudomonadati</taxon>
        <taxon>Pseudomonadota</taxon>
        <taxon>Gammaproteobacteria</taxon>
        <taxon>Pseudomonadales</taxon>
        <taxon>Pseudomonadaceae</taxon>
        <taxon>Halopseudomonas</taxon>
    </lineage>
</organism>
<reference evidence="4" key="1">
    <citation type="submission" date="2016-10" db="EMBL/GenBank/DDBJ databases">
        <authorList>
            <person name="Varghese N."/>
            <person name="Submissions S."/>
        </authorList>
    </citation>
    <scope>NUCLEOTIDE SEQUENCE [LARGE SCALE GENOMIC DNA]</scope>
    <source>
        <strain evidence="4">JCM 14963</strain>
    </source>
</reference>
<dbReference type="GO" id="GO:0016878">
    <property type="term" value="F:acid-thiol ligase activity"/>
    <property type="evidence" value="ECO:0007669"/>
    <property type="project" value="UniProtKB-ARBA"/>
</dbReference>
<dbReference type="Gene3D" id="3.30.300.30">
    <property type="match status" value="1"/>
</dbReference>
<protein>
    <submittedName>
        <fullName evidence="3">Long-chain acyl-CoA synthetase/feruloyl-CoA synthase</fullName>
    </submittedName>
</protein>
<evidence type="ECO:0000259" key="2">
    <source>
        <dbReference type="Pfam" id="PF13193"/>
    </source>
</evidence>
<dbReference type="SUPFAM" id="SSF56801">
    <property type="entry name" value="Acetyl-CoA synthetase-like"/>
    <property type="match status" value="1"/>
</dbReference>
<dbReference type="InterPro" id="IPR042099">
    <property type="entry name" value="ANL_N_sf"/>
</dbReference>
<evidence type="ECO:0000313" key="4">
    <source>
        <dbReference type="Proteomes" id="UP000243413"/>
    </source>
</evidence>